<dbReference type="PANTHER" id="PTHR34478">
    <property type="entry name" value="PROTEIN LEMA"/>
    <property type="match status" value="1"/>
</dbReference>
<evidence type="ECO:0000313" key="7">
    <source>
        <dbReference type="EMBL" id="TDY60175.1"/>
    </source>
</evidence>
<comment type="subcellular location">
    <subcellularLocation>
        <location evidence="1">Membrane</location>
        <topology evidence="1">Single-pass membrane protein</topology>
    </subcellularLocation>
</comment>
<keyword evidence="8" id="KW-1185">Reference proteome</keyword>
<dbReference type="GO" id="GO:0016020">
    <property type="term" value="C:membrane"/>
    <property type="evidence" value="ECO:0007669"/>
    <property type="project" value="UniProtKB-SubCell"/>
</dbReference>
<dbReference type="PANTHER" id="PTHR34478:SF2">
    <property type="entry name" value="MEMBRANE PROTEIN"/>
    <property type="match status" value="1"/>
</dbReference>
<keyword evidence="3 6" id="KW-0812">Transmembrane</keyword>
<dbReference type="Gene3D" id="1.20.1440.20">
    <property type="entry name" value="LemA-like domain"/>
    <property type="match status" value="1"/>
</dbReference>
<accession>A0A4R8M8S8</accession>
<evidence type="ECO:0000313" key="8">
    <source>
        <dbReference type="Proteomes" id="UP000295066"/>
    </source>
</evidence>
<evidence type="ECO:0000256" key="1">
    <source>
        <dbReference type="ARBA" id="ARBA00004167"/>
    </source>
</evidence>
<comment type="similarity">
    <text evidence="2">Belongs to the LemA family.</text>
</comment>
<name>A0A4R8M8S8_9BACT</name>
<keyword evidence="4 6" id="KW-1133">Transmembrane helix</keyword>
<organism evidence="7 8">
    <name type="scientific">Aminivibrio pyruvatiphilus</name>
    <dbReference type="NCBI Taxonomy" id="1005740"/>
    <lineage>
        <taxon>Bacteria</taxon>
        <taxon>Thermotogati</taxon>
        <taxon>Synergistota</taxon>
        <taxon>Synergistia</taxon>
        <taxon>Synergistales</taxon>
        <taxon>Aminobacteriaceae</taxon>
        <taxon>Aminivibrio</taxon>
    </lineage>
</organism>
<keyword evidence="5 6" id="KW-0472">Membrane</keyword>
<evidence type="ECO:0000256" key="5">
    <source>
        <dbReference type="ARBA" id="ARBA00023136"/>
    </source>
</evidence>
<sequence length="186" mass="20896">MENILYILLALLAAAVLYVVYIYNSLVRKKAHADNGWSQIDVQLKRRYDLIPNLVETVKAYATHEREIFERIAALRSASLAATTVEETAPLQNQLTGALKSLLAVSENYPDLKANRNFLALQEELASTENKIAFARQYYNDAVKEYNIAIAVFPNNLISGKLGYAPRTLWAVDDASERNAVDVSFR</sequence>
<dbReference type="SUPFAM" id="SSF140478">
    <property type="entry name" value="LemA-like"/>
    <property type="match status" value="1"/>
</dbReference>
<dbReference type="Pfam" id="PF04011">
    <property type="entry name" value="LemA"/>
    <property type="match status" value="1"/>
</dbReference>
<evidence type="ECO:0000256" key="4">
    <source>
        <dbReference type="ARBA" id="ARBA00022989"/>
    </source>
</evidence>
<dbReference type="InterPro" id="IPR023353">
    <property type="entry name" value="LemA-like_dom_sf"/>
</dbReference>
<evidence type="ECO:0000256" key="2">
    <source>
        <dbReference type="ARBA" id="ARBA00008854"/>
    </source>
</evidence>
<dbReference type="EMBL" id="SORI01000009">
    <property type="protein sequence ID" value="TDY60175.1"/>
    <property type="molecule type" value="Genomic_DNA"/>
</dbReference>
<gene>
    <name evidence="7" type="ORF">C8D99_10929</name>
</gene>
<evidence type="ECO:0000256" key="6">
    <source>
        <dbReference type="SAM" id="Phobius"/>
    </source>
</evidence>
<dbReference type="InterPro" id="IPR007156">
    <property type="entry name" value="MamQ_LemA"/>
</dbReference>
<feature type="transmembrane region" description="Helical" evidence="6">
    <location>
        <begin position="6"/>
        <end position="23"/>
    </location>
</feature>
<protein>
    <submittedName>
        <fullName evidence="7">LemA protein</fullName>
    </submittedName>
</protein>
<dbReference type="AlphaFoldDB" id="A0A4R8M8S8"/>
<comment type="caution">
    <text evidence="7">The sequence shown here is derived from an EMBL/GenBank/DDBJ whole genome shotgun (WGS) entry which is preliminary data.</text>
</comment>
<proteinExistence type="inferred from homology"/>
<reference evidence="7 8" key="1">
    <citation type="submission" date="2019-03" db="EMBL/GenBank/DDBJ databases">
        <title>Genomic Encyclopedia of Type Strains, Phase IV (KMG-IV): sequencing the most valuable type-strain genomes for metagenomic binning, comparative biology and taxonomic classification.</title>
        <authorList>
            <person name="Goeker M."/>
        </authorList>
    </citation>
    <scope>NUCLEOTIDE SEQUENCE [LARGE SCALE GENOMIC DNA]</scope>
    <source>
        <strain evidence="7 8">DSM 25964</strain>
    </source>
</reference>
<dbReference type="RefSeq" id="WP_243833871.1">
    <property type="nucleotide sequence ID" value="NZ_SORI01000009.1"/>
</dbReference>
<dbReference type="Proteomes" id="UP000295066">
    <property type="component" value="Unassembled WGS sequence"/>
</dbReference>
<evidence type="ECO:0000256" key="3">
    <source>
        <dbReference type="ARBA" id="ARBA00022692"/>
    </source>
</evidence>